<dbReference type="InterPro" id="IPR018271">
    <property type="entry name" value="Ribosomal_uS14_CS"/>
</dbReference>
<dbReference type="InterPro" id="IPR023036">
    <property type="entry name" value="Ribosomal_uS14_bac/plastid"/>
</dbReference>
<dbReference type="Proteomes" id="UP000070617">
    <property type="component" value="Unassembled WGS sequence"/>
</dbReference>
<evidence type="ECO:0000313" key="9">
    <source>
        <dbReference type="Proteomes" id="UP000070617"/>
    </source>
</evidence>
<dbReference type="SUPFAM" id="SSF57716">
    <property type="entry name" value="Glucocorticoid receptor-like (DNA-binding domain)"/>
    <property type="match status" value="1"/>
</dbReference>
<dbReference type="Pfam" id="PF00253">
    <property type="entry name" value="Ribosomal_S14"/>
    <property type="match status" value="1"/>
</dbReference>
<comment type="subunit">
    <text evidence="6 7">Part of the 30S ribosomal subunit. Contacts proteins S3 and S10.</text>
</comment>
<dbReference type="GO" id="GO:0006412">
    <property type="term" value="P:translation"/>
    <property type="evidence" value="ECO:0007669"/>
    <property type="project" value="UniProtKB-UniRule"/>
</dbReference>
<keyword evidence="9" id="KW-1185">Reference proteome</keyword>
<dbReference type="GO" id="GO:0005737">
    <property type="term" value="C:cytoplasm"/>
    <property type="evidence" value="ECO:0007669"/>
    <property type="project" value="UniProtKB-ARBA"/>
</dbReference>
<comment type="similarity">
    <text evidence="2 7">Belongs to the universal ribosomal protein uS14 family.</text>
</comment>
<keyword evidence="3 7" id="KW-0689">Ribosomal protein</keyword>
<dbReference type="PROSITE" id="PS00527">
    <property type="entry name" value="RIBOSOMAL_S14"/>
    <property type="match status" value="1"/>
</dbReference>
<evidence type="ECO:0000313" key="8">
    <source>
        <dbReference type="EMBL" id="KXA14156.1"/>
    </source>
</evidence>
<accession>A0A133NCY8</accession>
<dbReference type="PANTHER" id="PTHR19836">
    <property type="entry name" value="30S RIBOSOMAL PROTEIN S14"/>
    <property type="match status" value="1"/>
</dbReference>
<evidence type="ECO:0000256" key="7">
    <source>
        <dbReference type="HAMAP-Rule" id="MF_00537"/>
    </source>
</evidence>
<dbReference type="InterPro" id="IPR001209">
    <property type="entry name" value="Ribosomal_uS14"/>
</dbReference>
<dbReference type="STRING" id="134605.HMPREF3206_01139"/>
<dbReference type="Gene3D" id="1.10.287.1480">
    <property type="match status" value="1"/>
</dbReference>
<keyword evidence="7" id="KW-0699">rRNA-binding</keyword>
<reference evidence="9" key="1">
    <citation type="submission" date="2016-01" db="EMBL/GenBank/DDBJ databases">
        <authorList>
            <person name="Mitreva M."/>
            <person name="Pepin K.H."/>
            <person name="Mihindukulasuriya K.A."/>
            <person name="Fulton R."/>
            <person name="Fronick C."/>
            <person name="O'Laughlin M."/>
            <person name="Miner T."/>
            <person name="Herter B."/>
            <person name="Rosa B.A."/>
            <person name="Cordes M."/>
            <person name="Tomlinson C."/>
            <person name="Wollam A."/>
            <person name="Palsikar V.B."/>
            <person name="Mardis E.R."/>
            <person name="Wilson R.K."/>
        </authorList>
    </citation>
    <scope>NUCLEOTIDE SEQUENCE [LARGE SCALE GENOMIC DNA]</scope>
    <source>
        <strain evidence="9">CMW8396</strain>
    </source>
</reference>
<evidence type="ECO:0000256" key="1">
    <source>
        <dbReference type="ARBA" id="ARBA00003686"/>
    </source>
</evidence>
<dbReference type="PANTHER" id="PTHR19836:SF19">
    <property type="entry name" value="SMALL RIBOSOMAL SUBUNIT PROTEIN US14M"/>
    <property type="match status" value="1"/>
</dbReference>
<dbReference type="GO" id="GO:0015935">
    <property type="term" value="C:small ribosomal subunit"/>
    <property type="evidence" value="ECO:0007669"/>
    <property type="project" value="TreeGrafter"/>
</dbReference>
<dbReference type="RefSeq" id="WP_008802334.1">
    <property type="nucleotide sequence ID" value="NZ_KQ956547.1"/>
</dbReference>
<dbReference type="HAMAP" id="MF_00537">
    <property type="entry name" value="Ribosomal_uS14_1"/>
    <property type="match status" value="1"/>
</dbReference>
<protein>
    <recommendedName>
        <fullName evidence="5 7">Small ribosomal subunit protein uS14</fullName>
    </recommendedName>
</protein>
<dbReference type="GO" id="GO:0019843">
    <property type="term" value="F:rRNA binding"/>
    <property type="evidence" value="ECO:0007669"/>
    <property type="project" value="UniProtKB-UniRule"/>
</dbReference>
<dbReference type="EMBL" id="LRPX01000054">
    <property type="protein sequence ID" value="KXA14156.1"/>
    <property type="molecule type" value="Genomic_DNA"/>
</dbReference>
<evidence type="ECO:0000256" key="4">
    <source>
        <dbReference type="ARBA" id="ARBA00023274"/>
    </source>
</evidence>
<evidence type="ECO:0000256" key="2">
    <source>
        <dbReference type="ARBA" id="ARBA00009083"/>
    </source>
</evidence>
<comment type="caution">
    <text evidence="8">The sequence shown here is derived from an EMBL/GenBank/DDBJ whole genome shotgun (WGS) entry which is preliminary data.</text>
</comment>
<sequence>MAKKSMIARDARRAELSEKYAEKRAELKKRVAAGDMEAMFELNKLPKDSAAVRRRNRCQLDGRPRGYMREFGISRVKFRQLAGAGVIPGVKKSSW</sequence>
<gene>
    <name evidence="7" type="primary">rpsN</name>
    <name evidence="8" type="ORF">HMPREF3206_01139</name>
</gene>
<keyword evidence="7" id="KW-0694">RNA-binding</keyword>
<evidence type="ECO:0000256" key="5">
    <source>
        <dbReference type="ARBA" id="ARBA00035167"/>
    </source>
</evidence>
<proteinExistence type="inferred from homology"/>
<dbReference type="AlphaFoldDB" id="A0A133NCY8"/>
<name>A0A133NCY8_9FUSO</name>
<comment type="function">
    <text evidence="1 7">Binds 16S rRNA, required for the assembly of 30S particles and may also be responsible for determining the conformation of the 16S rRNA at the A site.</text>
</comment>
<organism evidence="8 9">
    <name type="scientific">Fusobacterium equinum</name>
    <dbReference type="NCBI Taxonomy" id="134605"/>
    <lineage>
        <taxon>Bacteria</taxon>
        <taxon>Fusobacteriati</taxon>
        <taxon>Fusobacteriota</taxon>
        <taxon>Fusobacteriia</taxon>
        <taxon>Fusobacteriales</taxon>
        <taxon>Fusobacteriaceae</taxon>
        <taxon>Fusobacterium</taxon>
    </lineage>
</organism>
<dbReference type="PATRIC" id="fig|134605.3.peg.1123"/>
<evidence type="ECO:0000256" key="3">
    <source>
        <dbReference type="ARBA" id="ARBA00022980"/>
    </source>
</evidence>
<keyword evidence="4 7" id="KW-0687">Ribonucleoprotein</keyword>
<evidence type="ECO:0000256" key="6">
    <source>
        <dbReference type="ARBA" id="ARBA00047110"/>
    </source>
</evidence>
<dbReference type="NCBIfam" id="NF006477">
    <property type="entry name" value="PRK08881.1"/>
    <property type="match status" value="1"/>
</dbReference>
<dbReference type="GO" id="GO:0003735">
    <property type="term" value="F:structural constituent of ribosome"/>
    <property type="evidence" value="ECO:0007669"/>
    <property type="project" value="InterPro"/>
</dbReference>
<dbReference type="FunFam" id="1.10.287.1480:FF:000001">
    <property type="entry name" value="30S ribosomal protein S14"/>
    <property type="match status" value="1"/>
</dbReference>